<reference evidence="4 5" key="1">
    <citation type="journal article" date="2014" name="Syst. Appl. Microbiol.">
        <title>Complete genomes of freshwater sulfur oxidizers Sulfuricella denitrificans skB26 and Sulfuritalea hydrogenivorans sk43H: genetic insights into the sulfur oxidation pathway of betaproteobacteria.</title>
        <authorList>
            <person name="Watanabe T."/>
            <person name="Kojima H."/>
            <person name="Fukui M."/>
        </authorList>
    </citation>
    <scope>NUCLEOTIDE SEQUENCE [LARGE SCALE GENOMIC DNA]</scope>
    <source>
        <strain evidence="4">DSM22779</strain>
    </source>
</reference>
<sequence>MNFINKNLGFGLVWVVLVGSGASLVSGSGLSLSAWVALLLTGLGWQLISVLSGSGDTSDAAGQQRLKEEERALLDEFRHLLEECSNQFSRQLDMARGEIGQVLNLLAEAIVKLTDSFHSMHEHTRRQRDVTISVTAGGDSDKSAHQFDSFVKDTSDVMQQVVDSIVGNSKLGMELVELTENISARTQDVQSILSEIGAIAKQTNLLALNAAIEAARAGEAGRGFAVVADEVRDLSGRTSQFSQQINKVIENMQITVKQTEVAIQRMASQDLGFAFESKQRVEEIVATMETQNQSRIVALGQLGGIADNVDEQVGRAVTALQFQDIVSQLLGHVGRRVDAIDETSRHLGELAQVLQRDAVNLDTADAMQSLQSETRRVSERLKDLAQMATNNPVSQQELNQGGVELF</sequence>
<evidence type="ECO:0000259" key="3">
    <source>
        <dbReference type="PROSITE" id="PS50111"/>
    </source>
</evidence>
<dbReference type="Proteomes" id="UP000031637">
    <property type="component" value="Chromosome"/>
</dbReference>
<dbReference type="SMART" id="SM00283">
    <property type="entry name" value="MA"/>
    <property type="match status" value="1"/>
</dbReference>
<dbReference type="PANTHER" id="PTHR32089:SF112">
    <property type="entry name" value="LYSOZYME-LIKE PROTEIN-RELATED"/>
    <property type="match status" value="1"/>
</dbReference>
<accession>W0SG58</accession>
<evidence type="ECO:0000313" key="5">
    <source>
        <dbReference type="Proteomes" id="UP000031637"/>
    </source>
</evidence>
<dbReference type="AlphaFoldDB" id="W0SG58"/>
<organism evidence="4 5">
    <name type="scientific">Sulfuritalea hydrogenivorans sk43H</name>
    <dbReference type="NCBI Taxonomy" id="1223802"/>
    <lineage>
        <taxon>Bacteria</taxon>
        <taxon>Pseudomonadati</taxon>
        <taxon>Pseudomonadota</taxon>
        <taxon>Betaproteobacteria</taxon>
        <taxon>Nitrosomonadales</taxon>
        <taxon>Sterolibacteriaceae</taxon>
        <taxon>Sulfuritalea</taxon>
    </lineage>
</organism>
<dbReference type="Pfam" id="PF00015">
    <property type="entry name" value="MCPsignal"/>
    <property type="match status" value="1"/>
</dbReference>
<dbReference type="EMBL" id="AP012547">
    <property type="protein sequence ID" value="BAO28698.1"/>
    <property type="molecule type" value="Genomic_DNA"/>
</dbReference>
<gene>
    <name evidence="4" type="ORF">SUTH_00892</name>
</gene>
<dbReference type="SUPFAM" id="SSF58104">
    <property type="entry name" value="Methyl-accepting chemotaxis protein (MCP) signaling domain"/>
    <property type="match status" value="1"/>
</dbReference>
<dbReference type="InterPro" id="IPR004089">
    <property type="entry name" value="MCPsignal_dom"/>
</dbReference>
<dbReference type="KEGG" id="shd:SUTH_00892"/>
<dbReference type="PROSITE" id="PS50111">
    <property type="entry name" value="CHEMOTAXIS_TRANSDUC_2"/>
    <property type="match status" value="1"/>
</dbReference>
<proteinExistence type="predicted"/>
<keyword evidence="5" id="KW-1185">Reference proteome</keyword>
<dbReference type="RefSeq" id="WP_041097397.1">
    <property type="nucleotide sequence ID" value="NZ_AP012547.1"/>
</dbReference>
<protein>
    <submittedName>
        <fullName evidence="4">Chemotaxis sensory transducer</fullName>
    </submittedName>
</protein>
<name>W0SG58_9PROT</name>
<dbReference type="STRING" id="1223802.SUTH_00892"/>
<evidence type="ECO:0000256" key="2">
    <source>
        <dbReference type="PROSITE-ProRule" id="PRU00284"/>
    </source>
</evidence>
<dbReference type="GO" id="GO:0007165">
    <property type="term" value="P:signal transduction"/>
    <property type="evidence" value="ECO:0007669"/>
    <property type="project" value="UniProtKB-KW"/>
</dbReference>
<dbReference type="GO" id="GO:0016020">
    <property type="term" value="C:membrane"/>
    <property type="evidence" value="ECO:0007669"/>
    <property type="project" value="InterPro"/>
</dbReference>
<evidence type="ECO:0000256" key="1">
    <source>
        <dbReference type="ARBA" id="ARBA00023224"/>
    </source>
</evidence>
<dbReference type="HOGENOM" id="CLU_043262_1_0_4"/>
<evidence type="ECO:0000313" key="4">
    <source>
        <dbReference type="EMBL" id="BAO28698.1"/>
    </source>
</evidence>
<dbReference type="OrthoDB" id="8559696at2"/>
<feature type="domain" description="Methyl-accepting transducer" evidence="3">
    <location>
        <begin position="174"/>
        <end position="253"/>
    </location>
</feature>
<dbReference type="PANTHER" id="PTHR32089">
    <property type="entry name" value="METHYL-ACCEPTING CHEMOTAXIS PROTEIN MCPB"/>
    <property type="match status" value="1"/>
</dbReference>
<dbReference type="Gene3D" id="1.10.287.950">
    <property type="entry name" value="Methyl-accepting chemotaxis protein"/>
    <property type="match status" value="1"/>
</dbReference>
<keyword evidence="1 2" id="KW-0807">Transducer</keyword>